<evidence type="ECO:0000256" key="1">
    <source>
        <dbReference type="SAM" id="MobiDB-lite"/>
    </source>
</evidence>
<feature type="compositionally biased region" description="Polar residues" evidence="1">
    <location>
        <begin position="1"/>
        <end position="34"/>
    </location>
</feature>
<name>A0A3S5CUJ1_9PLAT</name>
<dbReference type="Proteomes" id="UP000784294">
    <property type="component" value="Unassembled WGS sequence"/>
</dbReference>
<dbReference type="AlphaFoldDB" id="A0A3S5CUJ1"/>
<accession>A0A3S5CUJ1</accession>
<feature type="region of interest" description="Disordered" evidence="1">
    <location>
        <begin position="1"/>
        <end position="56"/>
    </location>
</feature>
<evidence type="ECO:0000313" key="2">
    <source>
        <dbReference type="EMBL" id="VEL38214.1"/>
    </source>
</evidence>
<evidence type="ECO:0000313" key="3">
    <source>
        <dbReference type="Proteomes" id="UP000784294"/>
    </source>
</evidence>
<keyword evidence="3" id="KW-1185">Reference proteome</keyword>
<sequence length="127" mass="14690">MEEFKSTIQTTNVQQAHSQSKSRLFRSTTSNQETDVGAKQRERRQKEWPGEENTVDTWDGEEKDIKRKAWEEADNLVIVNVGRGNFPDRHFEKLCAPNRYSCIKESRSFRLLGARGLRSSVAFIVIT</sequence>
<reference evidence="2" key="1">
    <citation type="submission" date="2018-11" db="EMBL/GenBank/DDBJ databases">
        <authorList>
            <consortium name="Pathogen Informatics"/>
        </authorList>
    </citation>
    <scope>NUCLEOTIDE SEQUENCE</scope>
</reference>
<organism evidence="2 3">
    <name type="scientific">Protopolystoma xenopodis</name>
    <dbReference type="NCBI Taxonomy" id="117903"/>
    <lineage>
        <taxon>Eukaryota</taxon>
        <taxon>Metazoa</taxon>
        <taxon>Spiralia</taxon>
        <taxon>Lophotrochozoa</taxon>
        <taxon>Platyhelminthes</taxon>
        <taxon>Monogenea</taxon>
        <taxon>Polyopisthocotylea</taxon>
        <taxon>Polystomatidea</taxon>
        <taxon>Polystomatidae</taxon>
        <taxon>Protopolystoma</taxon>
    </lineage>
</organism>
<comment type="caution">
    <text evidence="2">The sequence shown here is derived from an EMBL/GenBank/DDBJ whole genome shotgun (WGS) entry which is preliminary data.</text>
</comment>
<gene>
    <name evidence="2" type="ORF">PXEA_LOCUS31654</name>
</gene>
<dbReference type="EMBL" id="CAAALY010257216">
    <property type="protein sequence ID" value="VEL38214.1"/>
    <property type="molecule type" value="Genomic_DNA"/>
</dbReference>
<proteinExistence type="predicted"/>
<protein>
    <submittedName>
        <fullName evidence="2">Uncharacterized protein</fullName>
    </submittedName>
</protein>
<feature type="compositionally biased region" description="Basic and acidic residues" evidence="1">
    <location>
        <begin position="36"/>
        <end position="49"/>
    </location>
</feature>